<dbReference type="PROSITE" id="PS00552">
    <property type="entry name" value="HTH_MERR_1"/>
    <property type="match status" value="1"/>
</dbReference>
<dbReference type="AlphaFoldDB" id="A0AAW3V5W8"/>
<dbReference type="GeneID" id="66513392"/>
<proteinExistence type="predicted"/>
<dbReference type="InterPro" id="IPR000551">
    <property type="entry name" value="MerR-type_HTH_dom"/>
</dbReference>
<dbReference type="Proteomes" id="UP000032614">
    <property type="component" value="Plasmid pBIL"/>
</dbReference>
<dbReference type="GO" id="GO:0003700">
    <property type="term" value="F:DNA-binding transcription factor activity"/>
    <property type="evidence" value="ECO:0007669"/>
    <property type="project" value="InterPro"/>
</dbReference>
<sequence>MKIGELAKAAGCTTDTIRFYEKEGLLPEADRTEANYRNYREAHIDRLRFIRNCRALDMAHEEIRTLLDAADGPANGCGTINSLVDEHLGHVNARIHELIQLKTQLTALRARCPAERPVEDCGIMHGLVEMEAGNLRSRPSHVG</sequence>
<protein>
    <submittedName>
        <fullName evidence="4">Cd(II)/Pb(II)-responsive transcriptional regulator</fullName>
    </submittedName>
</protein>
<feature type="domain" description="HTH merR-type" evidence="2">
    <location>
        <begin position="1"/>
        <end position="69"/>
    </location>
</feature>
<name>A0AAW3V5W8_9BURK</name>
<dbReference type="PROSITE" id="PS50937">
    <property type="entry name" value="HTH_MERR_2"/>
    <property type="match status" value="1"/>
</dbReference>
<dbReference type="SMART" id="SM00422">
    <property type="entry name" value="HTH_MERR"/>
    <property type="match status" value="1"/>
</dbReference>
<dbReference type="Pfam" id="PF13411">
    <property type="entry name" value="MerR_1"/>
    <property type="match status" value="1"/>
</dbReference>
<dbReference type="Proteomes" id="UP000518681">
    <property type="component" value="Unassembled WGS sequence"/>
</dbReference>
<evidence type="ECO:0000313" key="5">
    <source>
        <dbReference type="Proteomes" id="UP000032614"/>
    </source>
</evidence>
<dbReference type="InterPro" id="IPR009061">
    <property type="entry name" value="DNA-bd_dom_put_sf"/>
</dbReference>
<organism evidence="4 6">
    <name type="scientific">Paraburkholderia fungorum</name>
    <dbReference type="NCBI Taxonomy" id="134537"/>
    <lineage>
        <taxon>Bacteria</taxon>
        <taxon>Pseudomonadati</taxon>
        <taxon>Pseudomonadota</taxon>
        <taxon>Betaproteobacteria</taxon>
        <taxon>Burkholderiales</taxon>
        <taxon>Burkholderiaceae</taxon>
        <taxon>Paraburkholderia</taxon>
    </lineage>
</organism>
<dbReference type="KEGG" id="bfn:OI25_8181"/>
<dbReference type="InterPro" id="IPR047057">
    <property type="entry name" value="MerR_fam"/>
</dbReference>
<evidence type="ECO:0000313" key="6">
    <source>
        <dbReference type="Proteomes" id="UP000518681"/>
    </source>
</evidence>
<evidence type="ECO:0000313" key="4">
    <source>
        <dbReference type="EMBL" id="MBB6205042.1"/>
    </source>
</evidence>
<dbReference type="NCBIfam" id="TIGR02047">
    <property type="entry name" value="CadR-PbrR"/>
    <property type="match status" value="1"/>
</dbReference>
<keyword evidence="1" id="KW-0238">DNA-binding</keyword>
<dbReference type="GO" id="GO:0003677">
    <property type="term" value="F:DNA binding"/>
    <property type="evidence" value="ECO:0007669"/>
    <property type="project" value="UniProtKB-KW"/>
</dbReference>
<dbReference type="Gene3D" id="1.10.1660.10">
    <property type="match status" value="1"/>
</dbReference>
<dbReference type="CDD" id="cd04784">
    <property type="entry name" value="HTH_CadR-PbrR"/>
    <property type="match status" value="1"/>
</dbReference>
<dbReference type="PRINTS" id="PR00040">
    <property type="entry name" value="HTHMERR"/>
</dbReference>
<evidence type="ECO:0000259" key="2">
    <source>
        <dbReference type="PROSITE" id="PS50937"/>
    </source>
</evidence>
<dbReference type="SUPFAM" id="SSF46955">
    <property type="entry name" value="Putative DNA-binding domain"/>
    <property type="match status" value="1"/>
</dbReference>
<dbReference type="GO" id="GO:0045893">
    <property type="term" value="P:positive regulation of DNA-templated transcription"/>
    <property type="evidence" value="ECO:0007669"/>
    <property type="project" value="InterPro"/>
</dbReference>
<keyword evidence="3" id="KW-0614">Plasmid</keyword>
<dbReference type="RefSeq" id="WP_028197133.1">
    <property type="nucleotide sequence ID" value="NZ_CADFGE010000013.1"/>
</dbReference>
<reference evidence="3 5" key="1">
    <citation type="journal article" date="2015" name="Genome Announc.">
        <title>Complete genome sequences for 59 burkholderia isolates, both pathogenic and near neighbor.</title>
        <authorList>
            <person name="Johnson S.L."/>
            <person name="Bishop-Lilly K.A."/>
            <person name="Ladner J.T."/>
            <person name="Daligault H.E."/>
            <person name="Davenport K.W."/>
            <person name="Jaissle J."/>
            <person name="Frey K.G."/>
            <person name="Koroleva G.I."/>
            <person name="Bruce D.C."/>
            <person name="Coyne S.R."/>
            <person name="Broomall S.M."/>
            <person name="Li P.E."/>
            <person name="Teshima H."/>
            <person name="Gibbons H.S."/>
            <person name="Palacios G.F."/>
            <person name="Rosenzweig C.N."/>
            <person name="Redden C.L."/>
            <person name="Xu Y."/>
            <person name="Minogue T.D."/>
            <person name="Chain P.S."/>
        </authorList>
    </citation>
    <scope>NUCLEOTIDE SEQUENCE [LARGE SCALE GENOMIC DNA]</scope>
    <source>
        <strain evidence="3 5">ATCC BAA-463</strain>
        <plasmid evidence="3 5">pBIL</plasmid>
    </source>
</reference>
<dbReference type="EMBL" id="CP010024">
    <property type="protein sequence ID" value="AJZ56272.1"/>
    <property type="molecule type" value="Genomic_DNA"/>
</dbReference>
<reference evidence="4 6" key="2">
    <citation type="submission" date="2020-08" db="EMBL/GenBank/DDBJ databases">
        <title>Genomic Encyclopedia of Type Strains, Phase IV (KMG-V): Genome sequencing to study the core and pangenomes of soil and plant-associated prokaryotes.</title>
        <authorList>
            <person name="Whitman W."/>
        </authorList>
    </citation>
    <scope>NUCLEOTIDE SEQUENCE [LARGE SCALE GENOMIC DNA]</scope>
    <source>
        <strain evidence="4 6">SEMIA 4013</strain>
    </source>
</reference>
<accession>A0AAW3V5W8</accession>
<dbReference type="GO" id="GO:0046872">
    <property type="term" value="F:metal ion binding"/>
    <property type="evidence" value="ECO:0007669"/>
    <property type="project" value="InterPro"/>
</dbReference>
<dbReference type="PANTHER" id="PTHR30204">
    <property type="entry name" value="REDOX-CYCLING DRUG-SENSING TRANSCRIPTIONAL ACTIVATOR SOXR"/>
    <property type="match status" value="1"/>
</dbReference>
<dbReference type="InterPro" id="IPR011791">
    <property type="entry name" value="CadR-PbrR"/>
</dbReference>
<dbReference type="PANTHER" id="PTHR30204:SF92">
    <property type="entry name" value="HTH-TYPE TRANSCRIPTIONAL REGULATOR ZNTR"/>
    <property type="match status" value="1"/>
</dbReference>
<evidence type="ECO:0000256" key="1">
    <source>
        <dbReference type="ARBA" id="ARBA00023125"/>
    </source>
</evidence>
<evidence type="ECO:0000313" key="3">
    <source>
        <dbReference type="EMBL" id="AJZ56272.1"/>
    </source>
</evidence>
<geneLocation type="plasmid" evidence="3 5">
    <name>pBIL</name>
</geneLocation>
<gene>
    <name evidence="3" type="primary">cadR</name>
    <name evidence="4" type="ORF">GGD69_005936</name>
    <name evidence="3" type="ORF">OI25_8181</name>
</gene>
<dbReference type="EMBL" id="JACIIK010000011">
    <property type="protein sequence ID" value="MBB6205042.1"/>
    <property type="molecule type" value="Genomic_DNA"/>
</dbReference>